<evidence type="ECO:0000256" key="2">
    <source>
        <dbReference type="ARBA" id="ARBA00022448"/>
    </source>
</evidence>
<feature type="transmembrane region" description="Helical" evidence="7">
    <location>
        <begin position="12"/>
        <end position="30"/>
    </location>
</feature>
<dbReference type="PANTHER" id="PTHR43163:SF6">
    <property type="entry name" value="DIPEPTIDE TRANSPORT SYSTEM PERMEASE PROTEIN DPPB-RELATED"/>
    <property type="match status" value="1"/>
</dbReference>
<evidence type="ECO:0000259" key="8">
    <source>
        <dbReference type="PROSITE" id="PS50928"/>
    </source>
</evidence>
<evidence type="ECO:0000313" key="10">
    <source>
        <dbReference type="Proteomes" id="UP000265882"/>
    </source>
</evidence>
<dbReference type="Proteomes" id="UP000265882">
    <property type="component" value="Unassembled WGS sequence"/>
</dbReference>
<dbReference type="Pfam" id="PF19300">
    <property type="entry name" value="BPD_transp_1_N"/>
    <property type="match status" value="1"/>
</dbReference>
<evidence type="ECO:0000256" key="5">
    <source>
        <dbReference type="ARBA" id="ARBA00022989"/>
    </source>
</evidence>
<reference evidence="9 10" key="1">
    <citation type="journal article" date="2017" name="ISME J.">
        <title>Energy and carbon metabolisms in a deep terrestrial subsurface fluid microbial community.</title>
        <authorList>
            <person name="Momper L."/>
            <person name="Jungbluth S.P."/>
            <person name="Lee M.D."/>
            <person name="Amend J.P."/>
        </authorList>
    </citation>
    <scope>NUCLEOTIDE SEQUENCE [LARGE SCALE GENOMIC DNA]</scope>
    <source>
        <strain evidence="9">SURF_5</strain>
    </source>
</reference>
<proteinExistence type="inferred from homology"/>
<evidence type="ECO:0000256" key="7">
    <source>
        <dbReference type="RuleBase" id="RU363032"/>
    </source>
</evidence>
<protein>
    <submittedName>
        <fullName evidence="9">ABC transporter permease</fullName>
    </submittedName>
</protein>
<feature type="transmembrane region" description="Helical" evidence="7">
    <location>
        <begin position="191"/>
        <end position="210"/>
    </location>
</feature>
<sequence>MKAYIVRRLLTLFPLVLAMSFVTFMFIQLAPGDYFATLRLNPQISEETVARLEAQYHMDKPPIVQYGYWLKNIVVSARHLRLDLGYSISQKQPVSTVIASRLVNTLLLSISAILITWLVAIPIGIYSAVHQYSWGDKFFSALAFVGMSLPGFFLALLMLYYFGSELGILPIGGLKSPNYDQLSAMGKAGDMAAHLVIPTVVLAIGGLASLQRIMRGNMLEVLRMQYVTTARAKGLPEKRVIYRHALRNAINPMVTIFGFELSSLLSGAALLEIVCGYPGLGQVLLEAVRSQDIFLVMGSMLIGGVMLIVGNLVADVLLAIVDPQVSYQ</sequence>
<feature type="transmembrane region" description="Helical" evidence="7">
    <location>
        <begin position="141"/>
        <end position="162"/>
    </location>
</feature>
<evidence type="ECO:0000256" key="4">
    <source>
        <dbReference type="ARBA" id="ARBA00022692"/>
    </source>
</evidence>
<keyword evidence="5 7" id="KW-1133">Transmembrane helix</keyword>
<feature type="transmembrane region" description="Helical" evidence="7">
    <location>
        <begin position="249"/>
        <end position="273"/>
    </location>
</feature>
<dbReference type="Gene3D" id="1.10.3720.10">
    <property type="entry name" value="MetI-like"/>
    <property type="match status" value="1"/>
</dbReference>
<keyword evidence="6 7" id="KW-0472">Membrane</keyword>
<keyword evidence="2 7" id="KW-0813">Transport</keyword>
<evidence type="ECO:0000313" key="9">
    <source>
        <dbReference type="EMBL" id="RJP18251.1"/>
    </source>
</evidence>
<comment type="caution">
    <text evidence="9">The sequence shown here is derived from an EMBL/GenBank/DDBJ whole genome shotgun (WGS) entry which is preliminary data.</text>
</comment>
<gene>
    <name evidence="9" type="ORF">C4520_14715</name>
</gene>
<keyword evidence="3" id="KW-1003">Cell membrane</keyword>
<dbReference type="AlphaFoldDB" id="A0A3A4NRT1"/>
<feature type="transmembrane region" description="Helical" evidence="7">
    <location>
        <begin position="106"/>
        <end position="129"/>
    </location>
</feature>
<dbReference type="EMBL" id="QZKU01000104">
    <property type="protein sequence ID" value="RJP18251.1"/>
    <property type="molecule type" value="Genomic_DNA"/>
</dbReference>
<evidence type="ECO:0000256" key="6">
    <source>
        <dbReference type="ARBA" id="ARBA00023136"/>
    </source>
</evidence>
<evidence type="ECO:0000256" key="1">
    <source>
        <dbReference type="ARBA" id="ARBA00004651"/>
    </source>
</evidence>
<comment type="similarity">
    <text evidence="7">Belongs to the binding-protein-dependent transport system permease family.</text>
</comment>
<feature type="transmembrane region" description="Helical" evidence="7">
    <location>
        <begin position="293"/>
        <end position="321"/>
    </location>
</feature>
<feature type="domain" description="ABC transmembrane type-1" evidence="8">
    <location>
        <begin position="102"/>
        <end position="318"/>
    </location>
</feature>
<dbReference type="Pfam" id="PF00528">
    <property type="entry name" value="BPD_transp_1"/>
    <property type="match status" value="1"/>
</dbReference>
<dbReference type="GO" id="GO:0071916">
    <property type="term" value="F:dipeptide transmembrane transporter activity"/>
    <property type="evidence" value="ECO:0007669"/>
    <property type="project" value="TreeGrafter"/>
</dbReference>
<comment type="subcellular location">
    <subcellularLocation>
        <location evidence="1 7">Cell membrane</location>
        <topology evidence="1 7">Multi-pass membrane protein</topology>
    </subcellularLocation>
</comment>
<dbReference type="PROSITE" id="PS50928">
    <property type="entry name" value="ABC_TM1"/>
    <property type="match status" value="1"/>
</dbReference>
<dbReference type="InterPro" id="IPR045621">
    <property type="entry name" value="BPD_transp_1_N"/>
</dbReference>
<dbReference type="InterPro" id="IPR000515">
    <property type="entry name" value="MetI-like"/>
</dbReference>
<name>A0A3A4NRT1_ABYX5</name>
<accession>A0A3A4NRT1</accession>
<evidence type="ECO:0000256" key="3">
    <source>
        <dbReference type="ARBA" id="ARBA00022475"/>
    </source>
</evidence>
<dbReference type="SUPFAM" id="SSF161098">
    <property type="entry name" value="MetI-like"/>
    <property type="match status" value="1"/>
</dbReference>
<organism evidence="9 10">
    <name type="scientific">Abyssobacteria bacterium (strain SURF_5)</name>
    <dbReference type="NCBI Taxonomy" id="2093360"/>
    <lineage>
        <taxon>Bacteria</taxon>
        <taxon>Pseudomonadati</taxon>
        <taxon>Candidatus Hydrogenedentota</taxon>
        <taxon>Candidatus Abyssobacteria</taxon>
    </lineage>
</organism>
<dbReference type="PANTHER" id="PTHR43163">
    <property type="entry name" value="DIPEPTIDE TRANSPORT SYSTEM PERMEASE PROTEIN DPPB-RELATED"/>
    <property type="match status" value="1"/>
</dbReference>
<dbReference type="CDD" id="cd06261">
    <property type="entry name" value="TM_PBP2"/>
    <property type="match status" value="1"/>
</dbReference>
<keyword evidence="4 7" id="KW-0812">Transmembrane</keyword>
<dbReference type="InterPro" id="IPR035906">
    <property type="entry name" value="MetI-like_sf"/>
</dbReference>
<dbReference type="GO" id="GO:0005886">
    <property type="term" value="C:plasma membrane"/>
    <property type="evidence" value="ECO:0007669"/>
    <property type="project" value="UniProtKB-SubCell"/>
</dbReference>